<evidence type="ECO:0000313" key="2">
    <source>
        <dbReference type="Proteomes" id="UP000238169"/>
    </source>
</evidence>
<protein>
    <submittedName>
        <fullName evidence="1">Uncharacterized protein</fullName>
    </submittedName>
</protein>
<dbReference type="Proteomes" id="UP000238169">
    <property type="component" value="Unassembled WGS sequence"/>
</dbReference>
<accession>A0A2U3I0V7</accession>
<gene>
    <name evidence="1" type="ORF">NOV72_00995</name>
</gene>
<organism evidence="1 2">
    <name type="scientific">Caballeronia novacaledonica</name>
    <dbReference type="NCBI Taxonomy" id="1544861"/>
    <lineage>
        <taxon>Bacteria</taxon>
        <taxon>Pseudomonadati</taxon>
        <taxon>Pseudomonadota</taxon>
        <taxon>Betaproteobacteria</taxon>
        <taxon>Burkholderiales</taxon>
        <taxon>Burkholderiaceae</taxon>
        <taxon>Caballeronia</taxon>
    </lineage>
</organism>
<dbReference type="RefSeq" id="WP_106853478.1">
    <property type="nucleotide sequence ID" value="NZ_OGTP01000002.1"/>
</dbReference>
<reference evidence="2" key="1">
    <citation type="submission" date="2018-01" db="EMBL/GenBank/DDBJ databases">
        <authorList>
            <person name="Peeters C."/>
        </authorList>
    </citation>
    <scope>NUCLEOTIDE SEQUENCE [LARGE SCALE GENOMIC DNA]</scope>
</reference>
<proteinExistence type="predicted"/>
<dbReference type="AlphaFoldDB" id="A0A2U3I0V7"/>
<dbReference type="EMBL" id="OGTP01000002">
    <property type="protein sequence ID" value="SPB13731.1"/>
    <property type="molecule type" value="Genomic_DNA"/>
</dbReference>
<name>A0A2U3I0V7_9BURK</name>
<evidence type="ECO:0000313" key="1">
    <source>
        <dbReference type="EMBL" id="SPB13731.1"/>
    </source>
</evidence>
<sequence length="104" mass="11109">MKHAEAQGAVLARMAESRAELIAAHIADEPLRVTRAPRIPRALPATTTRPVPWFLRTPNAELIALALVGIAILGVRRTVQTAVGAGLSASTHRAFSDVLNALRE</sequence>
<dbReference type="OrthoDB" id="9133125at2"/>
<keyword evidence="2" id="KW-1185">Reference proteome</keyword>